<evidence type="ECO:0000313" key="3">
    <source>
        <dbReference type="Proteomes" id="UP000597877"/>
    </source>
</evidence>
<dbReference type="InterPro" id="IPR036873">
    <property type="entry name" value="Rhodanese-like_dom_sf"/>
</dbReference>
<dbReference type="InterPro" id="IPR001763">
    <property type="entry name" value="Rhodanese-like_dom"/>
</dbReference>
<evidence type="ECO:0000313" key="2">
    <source>
        <dbReference type="EMBL" id="MBC5668454.1"/>
    </source>
</evidence>
<dbReference type="SUPFAM" id="SSF52821">
    <property type="entry name" value="Rhodanese/Cell cycle control phosphatase"/>
    <property type="match status" value="1"/>
</dbReference>
<feature type="domain" description="Rhodanese" evidence="1">
    <location>
        <begin position="17"/>
        <end position="92"/>
    </location>
</feature>
<keyword evidence="3" id="KW-1185">Reference proteome</keyword>
<dbReference type="Proteomes" id="UP000597877">
    <property type="component" value="Unassembled WGS sequence"/>
</dbReference>
<name>A0ABR7F4B2_9FIRM</name>
<comment type="caution">
    <text evidence="2">The sequence shown here is derived from an EMBL/GenBank/DDBJ whole genome shotgun (WGS) entry which is preliminary data.</text>
</comment>
<dbReference type="SMART" id="SM00450">
    <property type="entry name" value="RHOD"/>
    <property type="match status" value="1"/>
</dbReference>
<gene>
    <name evidence="2" type="ORF">H8S00_10740</name>
</gene>
<dbReference type="Gene3D" id="3.40.250.10">
    <property type="entry name" value="Rhodanese-like domain"/>
    <property type="match status" value="1"/>
</dbReference>
<accession>A0ABR7F4B2</accession>
<dbReference type="PANTHER" id="PTHR43031:SF1">
    <property type="entry name" value="PYRIDINE NUCLEOTIDE-DISULPHIDE OXIDOREDUCTASE"/>
    <property type="match status" value="1"/>
</dbReference>
<dbReference type="PANTHER" id="PTHR43031">
    <property type="entry name" value="FAD-DEPENDENT OXIDOREDUCTASE"/>
    <property type="match status" value="1"/>
</dbReference>
<dbReference type="PROSITE" id="PS50206">
    <property type="entry name" value="RHODANESE_3"/>
    <property type="match status" value="1"/>
</dbReference>
<proteinExistence type="predicted"/>
<evidence type="ECO:0000259" key="1">
    <source>
        <dbReference type="PROSITE" id="PS50206"/>
    </source>
</evidence>
<dbReference type="EMBL" id="JACOOZ010000008">
    <property type="protein sequence ID" value="MBC5668454.1"/>
    <property type="molecule type" value="Genomic_DNA"/>
</dbReference>
<dbReference type="InterPro" id="IPR050229">
    <property type="entry name" value="GlpE_sulfurtransferase"/>
</dbReference>
<dbReference type="Pfam" id="PF00581">
    <property type="entry name" value="Rhodanese"/>
    <property type="match status" value="1"/>
</dbReference>
<dbReference type="RefSeq" id="WP_021951773.1">
    <property type="nucleotide sequence ID" value="NZ_JACOOZ010000008.1"/>
</dbReference>
<sequence>MNRFDLVSIDTARKRAMEKGYIVVDLRSRSEFDKGHIENAINIPEGDIRKIDSFGRKGDIWILYCRRGSLSFRLASEMANQGYKVMAVVGGYRM</sequence>
<reference evidence="2 3" key="1">
    <citation type="submission" date="2020-08" db="EMBL/GenBank/DDBJ databases">
        <title>Genome public.</title>
        <authorList>
            <person name="Liu C."/>
            <person name="Sun Q."/>
        </authorList>
    </citation>
    <scope>NUCLEOTIDE SEQUENCE [LARGE SCALE GENOMIC DNA]</scope>
    <source>
        <strain evidence="2 3">BX4</strain>
    </source>
</reference>
<dbReference type="CDD" id="cd00158">
    <property type="entry name" value="RHOD"/>
    <property type="match status" value="1"/>
</dbReference>
<organism evidence="2 3">
    <name type="scientific">Eubacterium segne</name>
    <dbReference type="NCBI Taxonomy" id="2763045"/>
    <lineage>
        <taxon>Bacteria</taxon>
        <taxon>Bacillati</taxon>
        <taxon>Bacillota</taxon>
        <taxon>Clostridia</taxon>
        <taxon>Eubacteriales</taxon>
        <taxon>Eubacteriaceae</taxon>
        <taxon>Eubacterium</taxon>
    </lineage>
</organism>
<protein>
    <submittedName>
        <fullName evidence="2">Rhodanese-like domain-containing protein</fullName>
    </submittedName>
</protein>